<reference evidence="2 3" key="1">
    <citation type="submission" date="2020-02" db="EMBL/GenBank/DDBJ databases">
        <title>Genome sequencing for Draconibacterium sp. strain M1.</title>
        <authorList>
            <person name="Park S.-J."/>
        </authorList>
    </citation>
    <scope>NUCLEOTIDE SEQUENCE [LARGE SCALE GENOMIC DNA]</scope>
    <source>
        <strain evidence="2 3">M1</strain>
    </source>
</reference>
<dbReference type="Proteomes" id="UP000474630">
    <property type="component" value="Chromosome"/>
</dbReference>
<dbReference type="AlphaFoldDB" id="A0A6C0RH16"/>
<organism evidence="2 3">
    <name type="scientific">Draconibacterium halophilum</name>
    <dbReference type="NCBI Taxonomy" id="2706887"/>
    <lineage>
        <taxon>Bacteria</taxon>
        <taxon>Pseudomonadati</taxon>
        <taxon>Bacteroidota</taxon>
        <taxon>Bacteroidia</taxon>
        <taxon>Marinilabiliales</taxon>
        <taxon>Prolixibacteraceae</taxon>
        <taxon>Draconibacterium</taxon>
    </lineage>
</organism>
<name>A0A6C0RH16_9BACT</name>
<proteinExistence type="predicted"/>
<feature type="domain" description="Bacterial mobilisation" evidence="1">
    <location>
        <begin position="33"/>
        <end position="57"/>
    </location>
</feature>
<dbReference type="EMBL" id="CP048409">
    <property type="protein sequence ID" value="QIA09122.1"/>
    <property type="molecule type" value="Genomic_DNA"/>
</dbReference>
<accession>A0A6C0RH16</accession>
<evidence type="ECO:0000259" key="1">
    <source>
        <dbReference type="Pfam" id="PF05713"/>
    </source>
</evidence>
<dbReference type="KEGG" id="drc:G0Q07_15975"/>
<protein>
    <submittedName>
        <fullName evidence="2">MobC family plasmid mobilization relaxosome protein</fullName>
    </submittedName>
</protein>
<evidence type="ECO:0000313" key="2">
    <source>
        <dbReference type="EMBL" id="QIA09122.1"/>
    </source>
</evidence>
<gene>
    <name evidence="2" type="ORF">G0Q07_15975</name>
</gene>
<evidence type="ECO:0000313" key="3">
    <source>
        <dbReference type="Proteomes" id="UP000474630"/>
    </source>
</evidence>
<dbReference type="Pfam" id="PF05713">
    <property type="entry name" value="MobC"/>
    <property type="match status" value="1"/>
</dbReference>
<keyword evidence="3" id="KW-1185">Reference proteome</keyword>
<dbReference type="InterPro" id="IPR008687">
    <property type="entry name" value="MobC"/>
</dbReference>
<sequence length="84" mass="9916">MSDYVRSQIFRRLDKKVISLDENTSQQLQKLDFELNKIGVNLNQLSKKMNSFSAYNVGHNDRKLLKQAFQMMMKCLAFLQEQLN</sequence>